<feature type="domain" description="SpoVT-AbrB" evidence="1">
    <location>
        <begin position="3"/>
        <end position="48"/>
    </location>
</feature>
<evidence type="ECO:0000313" key="4">
    <source>
        <dbReference type="Proteomes" id="UP000657075"/>
    </source>
</evidence>
<dbReference type="AlphaFoldDB" id="A0A830E757"/>
<evidence type="ECO:0000259" key="1">
    <source>
        <dbReference type="PROSITE" id="PS51740"/>
    </source>
</evidence>
<reference evidence="2" key="4">
    <citation type="journal article" date="2023" name="Microbiol. Resour. Announc.">
        <title>Complete Genome Sequence of Vulcanisaeta souniana Strain IC-059, a Hyperthermophilic Archaeon Isolated from Hot Spring Water in Japan.</title>
        <authorList>
            <person name="Kato S."/>
            <person name="Itoh T."/>
            <person name="Wu L."/>
            <person name="Ma J."/>
            <person name="Ohkuma M."/>
        </authorList>
    </citation>
    <scope>NUCLEOTIDE SEQUENCE</scope>
    <source>
        <strain evidence="2">JCM 11219</strain>
    </source>
</reference>
<reference evidence="5" key="3">
    <citation type="submission" date="2022-09" db="EMBL/GenBank/DDBJ databases">
        <title>Complete genome sequence of Vulcanisaeta souniana.</title>
        <authorList>
            <person name="Kato S."/>
            <person name="Itoh T."/>
            <person name="Ohkuma M."/>
        </authorList>
    </citation>
    <scope>NUCLEOTIDE SEQUENCE [LARGE SCALE GENOMIC DNA]</scope>
    <source>
        <strain evidence="5">JCM 11219</strain>
    </source>
</reference>
<reference evidence="3" key="2">
    <citation type="submission" date="2020-09" db="EMBL/GenBank/DDBJ databases">
        <authorList>
            <person name="Sun Q."/>
            <person name="Ohkuma M."/>
        </authorList>
    </citation>
    <scope>NUCLEOTIDE SEQUENCE</scope>
    <source>
        <strain evidence="3">JCM 11219</strain>
    </source>
</reference>
<dbReference type="EMBL" id="BMNM01000001">
    <property type="protein sequence ID" value="GGI69765.1"/>
    <property type="molecule type" value="Genomic_DNA"/>
</dbReference>
<dbReference type="PROSITE" id="PS51740">
    <property type="entry name" value="SPOVT_ABRB"/>
    <property type="match status" value="1"/>
</dbReference>
<name>A0A830E757_9CREN</name>
<dbReference type="SUPFAM" id="SSF89447">
    <property type="entry name" value="AbrB/MazE/MraZ-like"/>
    <property type="match status" value="1"/>
</dbReference>
<dbReference type="Proteomes" id="UP001060771">
    <property type="component" value="Chromosome"/>
</dbReference>
<dbReference type="GO" id="GO:0003677">
    <property type="term" value="F:DNA binding"/>
    <property type="evidence" value="ECO:0007669"/>
    <property type="project" value="InterPro"/>
</dbReference>
<accession>A0A830E757</accession>
<dbReference type="Pfam" id="PF04014">
    <property type="entry name" value="MazE_antitoxin"/>
    <property type="match status" value="1"/>
</dbReference>
<dbReference type="RefSeq" id="WP_054843247.1">
    <property type="nucleotide sequence ID" value="NZ_AP026830.1"/>
</dbReference>
<evidence type="ECO:0000313" key="3">
    <source>
        <dbReference type="EMBL" id="GGI69765.1"/>
    </source>
</evidence>
<dbReference type="InterPro" id="IPR007159">
    <property type="entry name" value="SpoVT-AbrB_dom"/>
</dbReference>
<dbReference type="SMART" id="SM00966">
    <property type="entry name" value="SpoVT_AbrB"/>
    <property type="match status" value="1"/>
</dbReference>
<evidence type="ECO:0000313" key="5">
    <source>
        <dbReference type="Proteomes" id="UP001060771"/>
    </source>
</evidence>
<dbReference type="NCBIfam" id="TIGR01439">
    <property type="entry name" value="lp_hng_hel_AbrB"/>
    <property type="match status" value="1"/>
</dbReference>
<dbReference type="Proteomes" id="UP000657075">
    <property type="component" value="Unassembled WGS sequence"/>
</dbReference>
<dbReference type="GeneID" id="76206505"/>
<dbReference type="InterPro" id="IPR037914">
    <property type="entry name" value="SpoVT-AbrB_sf"/>
</dbReference>
<keyword evidence="5" id="KW-1185">Reference proteome</keyword>
<reference evidence="3" key="1">
    <citation type="journal article" date="2014" name="Int. J. Syst. Evol. Microbiol.">
        <title>Complete genome sequence of Corynebacterium casei LMG S-19264T (=DSM 44701T), isolated from a smear-ripened cheese.</title>
        <authorList>
            <consortium name="US DOE Joint Genome Institute (JGI-PGF)"/>
            <person name="Walter F."/>
            <person name="Albersmeier A."/>
            <person name="Kalinowski J."/>
            <person name="Ruckert C."/>
        </authorList>
    </citation>
    <scope>NUCLEOTIDE SEQUENCE</scope>
    <source>
        <strain evidence="3">JCM 11219</strain>
    </source>
</reference>
<gene>
    <name evidence="3" type="ORF">GCM10007112_03440</name>
    <name evidence="2" type="ORF">Vsou_09550</name>
</gene>
<protein>
    <recommendedName>
        <fullName evidence="1">SpoVT-AbrB domain-containing protein</fullName>
    </recommendedName>
</protein>
<dbReference type="PANTHER" id="PTHR34860:SF6">
    <property type="entry name" value="REPRESSOR-LIKE PROTEIN SSO7C3"/>
    <property type="match status" value="1"/>
</dbReference>
<sequence>MLEVRVRVSKKNTIYIPKAISEAVGISEGDYVILRVDGNRIIIERVEDPFEYALKVKKFAEVTFEEFERESEEVQDEYWSEASDTS</sequence>
<dbReference type="OrthoDB" id="30861at2157"/>
<proteinExistence type="predicted"/>
<dbReference type="Gene3D" id="2.10.260.10">
    <property type="match status" value="1"/>
</dbReference>
<dbReference type="EMBL" id="AP026830">
    <property type="protein sequence ID" value="BDR91862.1"/>
    <property type="molecule type" value="Genomic_DNA"/>
</dbReference>
<dbReference type="InterPro" id="IPR052975">
    <property type="entry name" value="Repressor-like_regulatory"/>
</dbReference>
<dbReference type="PANTHER" id="PTHR34860">
    <property type="entry name" value="REPRESSOR-LIKE PROTEIN SSO7C3"/>
    <property type="match status" value="1"/>
</dbReference>
<organism evidence="3 4">
    <name type="scientific">Vulcanisaeta souniana JCM 11219</name>
    <dbReference type="NCBI Taxonomy" id="1293586"/>
    <lineage>
        <taxon>Archaea</taxon>
        <taxon>Thermoproteota</taxon>
        <taxon>Thermoprotei</taxon>
        <taxon>Thermoproteales</taxon>
        <taxon>Thermoproteaceae</taxon>
        <taxon>Vulcanisaeta</taxon>
    </lineage>
</organism>
<evidence type="ECO:0000313" key="2">
    <source>
        <dbReference type="EMBL" id="BDR91862.1"/>
    </source>
</evidence>